<sequence length="427" mass="45517">MFADRRDVLPARACRNAPRRPVAGDGLRRGARRISDVPDDFGAFTTVIAPTALCRESGPRYGALRVDDPGELIAALPAMVGFVPECSLVVAVLRPGPSPTIEAVVRFDLGDGGHERIETYAACLAQICSVEGAREVLAVVVDDRLPEPVGPHRAPRPGPASALPDDRAPGRVVTALDKQLARRGIEVSGAWAVCAIETGRWWWNLFDPGERGVVADPTASPVALAQVLDGRTIHRSRAELTALLARDDELSERVAARLGAATDAAHDRFTRAVRHDDLDHYRRNIVEYALWQVANAESGAELGDTEIARLVVGLRDQVVRDSLFALAIGEHAAAAEDVWLTMVRASSGSDRADAAVLLAYSAYVRGDGPFAGIALDTALTAEPVHSLAQLLETALRNGLRPESLRRLGRSGHATAAGLGLDLGPEAL</sequence>
<dbReference type="InterPro" id="IPR025447">
    <property type="entry name" value="DUF4192"/>
</dbReference>
<organism evidence="2 3">
    <name type="scientific">Nocardia bovistercoris</name>
    <dbReference type="NCBI Taxonomy" id="2785916"/>
    <lineage>
        <taxon>Bacteria</taxon>
        <taxon>Bacillati</taxon>
        <taxon>Actinomycetota</taxon>
        <taxon>Actinomycetes</taxon>
        <taxon>Mycobacteriales</taxon>
        <taxon>Nocardiaceae</taxon>
        <taxon>Nocardia</taxon>
    </lineage>
</organism>
<dbReference type="EMBL" id="JADMLG010000001">
    <property type="protein sequence ID" value="MBH0775137.1"/>
    <property type="molecule type" value="Genomic_DNA"/>
</dbReference>
<reference evidence="2" key="1">
    <citation type="submission" date="2020-11" db="EMBL/GenBank/DDBJ databases">
        <title>Nocardia NEAU-351.nov., a novel actinomycete isolated from the cow dung.</title>
        <authorList>
            <person name="Zhang X."/>
        </authorList>
    </citation>
    <scope>NUCLEOTIDE SEQUENCE</scope>
    <source>
        <strain evidence="2">NEAU-351</strain>
    </source>
</reference>
<evidence type="ECO:0000256" key="1">
    <source>
        <dbReference type="SAM" id="MobiDB-lite"/>
    </source>
</evidence>
<dbReference type="Proteomes" id="UP000655751">
    <property type="component" value="Unassembled WGS sequence"/>
</dbReference>
<dbReference type="Pfam" id="PF13830">
    <property type="entry name" value="DUF4192"/>
    <property type="match status" value="1"/>
</dbReference>
<proteinExistence type="predicted"/>
<dbReference type="AlphaFoldDB" id="A0A931I5C0"/>
<name>A0A931I5C0_9NOCA</name>
<feature type="region of interest" description="Disordered" evidence="1">
    <location>
        <begin position="147"/>
        <end position="167"/>
    </location>
</feature>
<gene>
    <name evidence="2" type="ORF">IT779_02415</name>
</gene>
<accession>A0A931I5C0</accession>
<protein>
    <submittedName>
        <fullName evidence="2">DUF4192 domain-containing protein</fullName>
    </submittedName>
</protein>
<keyword evidence="3" id="KW-1185">Reference proteome</keyword>
<comment type="caution">
    <text evidence="2">The sequence shown here is derived from an EMBL/GenBank/DDBJ whole genome shotgun (WGS) entry which is preliminary data.</text>
</comment>
<evidence type="ECO:0000313" key="3">
    <source>
        <dbReference type="Proteomes" id="UP000655751"/>
    </source>
</evidence>
<evidence type="ECO:0000313" key="2">
    <source>
        <dbReference type="EMBL" id="MBH0775137.1"/>
    </source>
</evidence>